<accession>A0A1R2AS34</accession>
<feature type="domain" description="CRAL-TRIO" evidence="1">
    <location>
        <begin position="74"/>
        <end position="235"/>
    </location>
</feature>
<dbReference type="SMART" id="SM00516">
    <property type="entry name" value="SEC14"/>
    <property type="match status" value="1"/>
</dbReference>
<protein>
    <recommendedName>
        <fullName evidence="1">CRAL-TRIO domain-containing protein</fullName>
    </recommendedName>
</protein>
<dbReference type="Pfam" id="PF00650">
    <property type="entry name" value="CRAL_TRIO"/>
    <property type="match status" value="1"/>
</dbReference>
<dbReference type="OrthoDB" id="75724at2759"/>
<gene>
    <name evidence="2" type="ORF">SteCoe_35521</name>
</gene>
<sequence length="241" mass="28516">MESILTVSPQEQGPLSDLTNLVHEITDEEKYTNQDMLLRVLRARDLKVQAAYEMWQKWYKWRKDYRADEITEEEMKEHIKTGKAFFFGEDNEGRPCLIVRARYHWPNQFSLEETMRYVIYLVEQGVKLADERHTGQICVIYDRGDISSANKDGNLIELGKSLAAMLQDFYAERLGAVYILHVNWLYWLIFQAIKPLLNKKTRNKMHILRNAEGLKEHFHPSQLMVEYGGENEFRCPFPEHN</sequence>
<keyword evidence="3" id="KW-1185">Reference proteome</keyword>
<name>A0A1R2AS34_9CILI</name>
<dbReference type="PANTHER" id="PTHR45824:SF29">
    <property type="entry name" value="GH16843P"/>
    <property type="match status" value="1"/>
</dbReference>
<evidence type="ECO:0000259" key="1">
    <source>
        <dbReference type="PROSITE" id="PS50191"/>
    </source>
</evidence>
<dbReference type="SUPFAM" id="SSF52087">
    <property type="entry name" value="CRAL/TRIO domain"/>
    <property type="match status" value="1"/>
</dbReference>
<dbReference type="InterPro" id="IPR001251">
    <property type="entry name" value="CRAL-TRIO_dom"/>
</dbReference>
<evidence type="ECO:0000313" key="3">
    <source>
        <dbReference type="Proteomes" id="UP000187209"/>
    </source>
</evidence>
<comment type="caution">
    <text evidence="2">The sequence shown here is derived from an EMBL/GenBank/DDBJ whole genome shotgun (WGS) entry which is preliminary data.</text>
</comment>
<dbReference type="PRINTS" id="PR00180">
    <property type="entry name" value="CRETINALDHBP"/>
</dbReference>
<reference evidence="2 3" key="1">
    <citation type="submission" date="2016-11" db="EMBL/GenBank/DDBJ databases">
        <title>The macronuclear genome of Stentor coeruleus: a giant cell with tiny introns.</title>
        <authorList>
            <person name="Slabodnick M."/>
            <person name="Ruby J.G."/>
            <person name="Reiff S.B."/>
            <person name="Swart E.C."/>
            <person name="Gosai S."/>
            <person name="Prabakaran S."/>
            <person name="Witkowska E."/>
            <person name="Larue G.E."/>
            <person name="Fisher S."/>
            <person name="Freeman R.M."/>
            <person name="Gunawardena J."/>
            <person name="Chu W."/>
            <person name="Stover N.A."/>
            <person name="Gregory B.D."/>
            <person name="Nowacki M."/>
            <person name="Derisi J."/>
            <person name="Roy S.W."/>
            <person name="Marshall W.F."/>
            <person name="Sood P."/>
        </authorList>
    </citation>
    <scope>NUCLEOTIDE SEQUENCE [LARGE SCALE GENOMIC DNA]</scope>
    <source>
        <strain evidence="2">WM001</strain>
    </source>
</reference>
<dbReference type="InterPro" id="IPR036865">
    <property type="entry name" value="CRAL-TRIO_dom_sf"/>
</dbReference>
<proteinExistence type="predicted"/>
<organism evidence="2 3">
    <name type="scientific">Stentor coeruleus</name>
    <dbReference type="NCBI Taxonomy" id="5963"/>
    <lineage>
        <taxon>Eukaryota</taxon>
        <taxon>Sar</taxon>
        <taxon>Alveolata</taxon>
        <taxon>Ciliophora</taxon>
        <taxon>Postciliodesmatophora</taxon>
        <taxon>Heterotrichea</taxon>
        <taxon>Heterotrichida</taxon>
        <taxon>Stentoridae</taxon>
        <taxon>Stentor</taxon>
    </lineage>
</organism>
<dbReference type="PANTHER" id="PTHR45824">
    <property type="entry name" value="GH16843P"/>
    <property type="match status" value="1"/>
</dbReference>
<dbReference type="Proteomes" id="UP000187209">
    <property type="component" value="Unassembled WGS sequence"/>
</dbReference>
<dbReference type="CDD" id="cd00170">
    <property type="entry name" value="SEC14"/>
    <property type="match status" value="1"/>
</dbReference>
<dbReference type="PROSITE" id="PS50191">
    <property type="entry name" value="CRAL_TRIO"/>
    <property type="match status" value="1"/>
</dbReference>
<dbReference type="SUPFAM" id="SSF46938">
    <property type="entry name" value="CRAL/TRIO N-terminal domain"/>
    <property type="match status" value="1"/>
</dbReference>
<dbReference type="EMBL" id="MPUH01001515">
    <property type="protein sequence ID" value="OMJ67334.1"/>
    <property type="molecule type" value="Genomic_DNA"/>
</dbReference>
<evidence type="ECO:0000313" key="2">
    <source>
        <dbReference type="EMBL" id="OMJ67334.1"/>
    </source>
</evidence>
<dbReference type="InterPro" id="IPR052578">
    <property type="entry name" value="PI_Transfer_CRAL-TRIO"/>
</dbReference>
<dbReference type="Gene3D" id="3.40.525.10">
    <property type="entry name" value="CRAL-TRIO lipid binding domain"/>
    <property type="match status" value="1"/>
</dbReference>
<dbReference type="InterPro" id="IPR036273">
    <property type="entry name" value="CRAL/TRIO_N_dom_sf"/>
</dbReference>
<dbReference type="GO" id="GO:0008526">
    <property type="term" value="F:phosphatidylinositol transfer activity"/>
    <property type="evidence" value="ECO:0007669"/>
    <property type="project" value="TreeGrafter"/>
</dbReference>
<dbReference type="AlphaFoldDB" id="A0A1R2AS34"/>